<organism evidence="1 2">
    <name type="scientific">Rahnella laticis</name>
    <dbReference type="NCBI Taxonomy" id="2787622"/>
    <lineage>
        <taxon>Bacteria</taxon>
        <taxon>Pseudomonadati</taxon>
        <taxon>Pseudomonadota</taxon>
        <taxon>Gammaproteobacteria</taxon>
        <taxon>Enterobacterales</taxon>
        <taxon>Yersiniaceae</taxon>
        <taxon>Rahnella</taxon>
    </lineage>
</organism>
<proteinExistence type="predicted"/>
<dbReference type="RefSeq" id="WP_195813828.1">
    <property type="nucleotide sequence ID" value="NZ_JADOBI010000003.1"/>
</dbReference>
<evidence type="ECO:0000313" key="2">
    <source>
        <dbReference type="Proteomes" id="UP000636811"/>
    </source>
</evidence>
<sequence>MKKAPPSVSPEHTVADLAHFAWCGLVALRTAQQDGQAGSPLAAHTFLLRWLAVAQKQKRFPRTVAPDIAGLLALGRKKGIAASLFNRLEYLWTSCTGPVPAQSDLYRLTYAIEQLKSQGWINAVINDDDWDEKSLSEDYGNSVALLVKKSALTCGFSDDGKLVEPVEFRVLGDMSACIDAFQTHVLQVAILGSNRITLLPE</sequence>
<dbReference type="InterPro" id="IPR021316">
    <property type="entry name" value="DUF2913"/>
</dbReference>
<dbReference type="Proteomes" id="UP000636811">
    <property type="component" value="Unassembled WGS sequence"/>
</dbReference>
<reference evidence="1 2" key="1">
    <citation type="submission" date="2020-11" db="EMBL/GenBank/DDBJ databases">
        <title>Taxonomic investigation of Rahnella strains.</title>
        <authorList>
            <person name="Lee S.D."/>
        </authorList>
    </citation>
    <scope>NUCLEOTIDE SEQUENCE [LARGE SCALE GENOMIC DNA]</scope>
    <source>
        <strain evidence="1 2">SAP-17</strain>
    </source>
</reference>
<dbReference type="Pfam" id="PF11140">
    <property type="entry name" value="DUF2913"/>
    <property type="match status" value="1"/>
</dbReference>
<evidence type="ECO:0000313" key="1">
    <source>
        <dbReference type="EMBL" id="MBF7979208.1"/>
    </source>
</evidence>
<keyword evidence="2" id="KW-1185">Reference proteome</keyword>
<comment type="caution">
    <text evidence="1">The sequence shown here is derived from an EMBL/GenBank/DDBJ whole genome shotgun (WGS) entry which is preliminary data.</text>
</comment>
<accession>A0ABS0E295</accession>
<gene>
    <name evidence="1" type="ORF">IV433_07255</name>
</gene>
<protein>
    <submittedName>
        <fullName evidence="1">DUF2913 family protein</fullName>
    </submittedName>
</protein>
<name>A0ABS0E295_9GAMM</name>
<dbReference type="EMBL" id="JADOBI010000003">
    <property type="protein sequence ID" value="MBF7979208.1"/>
    <property type="molecule type" value="Genomic_DNA"/>
</dbReference>